<name>A0AAP3DLX6_BRELA</name>
<accession>A0AAP3DLX6</accession>
<comment type="caution">
    <text evidence="1">The sequence shown here is derived from an EMBL/GenBank/DDBJ whole genome shotgun (WGS) entry which is preliminary data.</text>
</comment>
<dbReference type="Proteomes" id="UP001077662">
    <property type="component" value="Unassembled WGS sequence"/>
</dbReference>
<dbReference type="RefSeq" id="WP_258434558.1">
    <property type="nucleotide sequence ID" value="NZ_JANSGW010000038.1"/>
</dbReference>
<dbReference type="EMBL" id="JAPTNE010000038">
    <property type="protein sequence ID" value="MCZ0809540.1"/>
    <property type="molecule type" value="Genomic_DNA"/>
</dbReference>
<protein>
    <submittedName>
        <fullName evidence="1">Uncharacterized protein</fullName>
    </submittedName>
</protein>
<gene>
    <name evidence="1" type="ORF">O0554_22010</name>
</gene>
<dbReference type="AlphaFoldDB" id="A0AAP3DLX6"/>
<evidence type="ECO:0000313" key="2">
    <source>
        <dbReference type="Proteomes" id="UP001077662"/>
    </source>
</evidence>
<organism evidence="1 2">
    <name type="scientific">Brevibacillus laterosporus</name>
    <name type="common">Bacillus laterosporus</name>
    <dbReference type="NCBI Taxonomy" id="1465"/>
    <lineage>
        <taxon>Bacteria</taxon>
        <taxon>Bacillati</taxon>
        <taxon>Bacillota</taxon>
        <taxon>Bacilli</taxon>
        <taxon>Bacillales</taxon>
        <taxon>Paenibacillaceae</taxon>
        <taxon>Brevibacillus</taxon>
    </lineage>
</organism>
<evidence type="ECO:0000313" key="1">
    <source>
        <dbReference type="EMBL" id="MCZ0809540.1"/>
    </source>
</evidence>
<proteinExistence type="predicted"/>
<sequence length="104" mass="12203">MLDLFVETIKPISRIQLEDVQYVINDSTINNRPLLVIWSDQSGAHTSWGWIAAKDNEQIKLLTDWDSHIIRVDQIVDIIVSPNLDLVDWLWTEDEFYYAKTNKD</sequence>
<reference evidence="1" key="1">
    <citation type="submission" date="2022-09" db="EMBL/GenBank/DDBJ databases">
        <title>Genome analysis and characterization of larvicidal activity of Brevibacillus strains.</title>
        <authorList>
            <person name="Patrusheva E.V."/>
            <person name="Izotova A.O."/>
            <person name="Toshchakov S.V."/>
            <person name="Sineoky S.P."/>
        </authorList>
    </citation>
    <scope>NUCLEOTIDE SEQUENCE</scope>
    <source>
        <strain evidence="1">VKPM_B-13247</strain>
    </source>
</reference>